<evidence type="ECO:0000313" key="2">
    <source>
        <dbReference type="Proteomes" id="UP000029628"/>
    </source>
</evidence>
<sequence length="152" mass="17326">MITVNEILITIRQRLGDMNKISFSDSELIYCLNNAIDRLSAELISQFNPEMIKKFTVKGQEGGMKPDDFVAVRGQYPIEWKTQSDFSVKAVPLDSDYDEDIEVSYFARRPHVEKLENTIPFTDPVHQKTLVTYTLYDIKPSSENSQGANNDG</sequence>
<dbReference type="Proteomes" id="UP000029628">
    <property type="component" value="Unassembled WGS sequence"/>
</dbReference>
<name>A0A096AKA6_9FIRM</name>
<protein>
    <submittedName>
        <fullName evidence="1">Uncharacterized protein</fullName>
    </submittedName>
</protein>
<dbReference type="RefSeq" id="WP_038152018.1">
    <property type="nucleotide sequence ID" value="NZ_JRNT01000008.1"/>
</dbReference>
<dbReference type="AlphaFoldDB" id="A0A096AKA6"/>
<evidence type="ECO:0000313" key="1">
    <source>
        <dbReference type="EMBL" id="KGF47538.1"/>
    </source>
</evidence>
<gene>
    <name evidence="1" type="ORF">HMPREF0872_03810</name>
</gene>
<proteinExistence type="predicted"/>
<comment type="caution">
    <text evidence="1">The sequence shown here is derived from an EMBL/GenBank/DDBJ whole genome shotgun (WGS) entry which is preliminary data.</text>
</comment>
<organism evidence="1 2">
    <name type="scientific">Veillonella montpellierensis DNF00314</name>
    <dbReference type="NCBI Taxonomy" id="1401067"/>
    <lineage>
        <taxon>Bacteria</taxon>
        <taxon>Bacillati</taxon>
        <taxon>Bacillota</taxon>
        <taxon>Negativicutes</taxon>
        <taxon>Veillonellales</taxon>
        <taxon>Veillonellaceae</taxon>
        <taxon>Veillonella</taxon>
    </lineage>
</organism>
<accession>A0A096AKA6</accession>
<dbReference type="EMBL" id="JRNT01000008">
    <property type="protein sequence ID" value="KGF47538.1"/>
    <property type="molecule type" value="Genomic_DNA"/>
</dbReference>
<keyword evidence="2" id="KW-1185">Reference proteome</keyword>
<reference evidence="1 2" key="1">
    <citation type="submission" date="2014-07" db="EMBL/GenBank/DDBJ databases">
        <authorList>
            <person name="McCorrison J."/>
            <person name="Sanka R."/>
            <person name="Torralba M."/>
            <person name="Gillis M."/>
            <person name="Haft D.H."/>
            <person name="Methe B."/>
            <person name="Sutton G."/>
            <person name="Nelson K.E."/>
        </authorList>
    </citation>
    <scope>NUCLEOTIDE SEQUENCE [LARGE SCALE GENOMIC DNA]</scope>
    <source>
        <strain evidence="1 2">DNF00314</strain>
    </source>
</reference>